<accession>A0ABQ9HL36</accession>
<keyword evidence="2" id="KW-1185">Reference proteome</keyword>
<reference evidence="1 2" key="1">
    <citation type="submission" date="2023-02" db="EMBL/GenBank/DDBJ databases">
        <title>LHISI_Scaffold_Assembly.</title>
        <authorList>
            <person name="Stuart O.P."/>
            <person name="Cleave R."/>
            <person name="Magrath M.J.L."/>
            <person name="Mikheyev A.S."/>
        </authorList>
    </citation>
    <scope>NUCLEOTIDE SEQUENCE [LARGE SCALE GENOMIC DNA]</scope>
    <source>
        <strain evidence="1">Daus_M_001</strain>
        <tissue evidence="1">Leg muscle</tissue>
    </source>
</reference>
<dbReference type="EMBL" id="JARBHB010000004">
    <property type="protein sequence ID" value="KAJ8885005.1"/>
    <property type="molecule type" value="Genomic_DNA"/>
</dbReference>
<organism evidence="1 2">
    <name type="scientific">Dryococelus australis</name>
    <dbReference type="NCBI Taxonomy" id="614101"/>
    <lineage>
        <taxon>Eukaryota</taxon>
        <taxon>Metazoa</taxon>
        <taxon>Ecdysozoa</taxon>
        <taxon>Arthropoda</taxon>
        <taxon>Hexapoda</taxon>
        <taxon>Insecta</taxon>
        <taxon>Pterygota</taxon>
        <taxon>Neoptera</taxon>
        <taxon>Polyneoptera</taxon>
        <taxon>Phasmatodea</taxon>
        <taxon>Verophasmatodea</taxon>
        <taxon>Anareolatae</taxon>
        <taxon>Phasmatidae</taxon>
        <taxon>Eurycanthinae</taxon>
        <taxon>Dryococelus</taxon>
    </lineage>
</organism>
<evidence type="ECO:0000313" key="1">
    <source>
        <dbReference type="EMBL" id="KAJ8885005.1"/>
    </source>
</evidence>
<protein>
    <submittedName>
        <fullName evidence="1">Uncharacterized protein</fullName>
    </submittedName>
</protein>
<comment type="caution">
    <text evidence="1">The sequence shown here is derived from an EMBL/GenBank/DDBJ whole genome shotgun (WGS) entry which is preliminary data.</text>
</comment>
<name>A0ABQ9HL36_9NEOP</name>
<dbReference type="Proteomes" id="UP001159363">
    <property type="component" value="Chromosome X"/>
</dbReference>
<evidence type="ECO:0000313" key="2">
    <source>
        <dbReference type="Proteomes" id="UP001159363"/>
    </source>
</evidence>
<sequence length="249" mass="28067">MTDWCPVVGQSVRERQTQGGGSVTHGPSTPSVPAVLVCTHGNKWVMVGGDVNQQCKPPLPPAGVWSGLWLLHEHSGSLQLWHWPNSFVLFSTSAMAAALDEVKRGVAVKTAASKYDVLKTTLLQISCFSKEWTSHAFLFRRRETSSDMIETMAKADFPITKDNFMSSVAQLASNFNKEFKSHKPSRKWYDCILRRNQQVALRTPQNLTESNSDVTSLQLHDWFKEVELFLSENNVDSVIREPQQNFKSR</sequence>
<proteinExistence type="predicted"/>
<gene>
    <name evidence="1" type="ORF">PR048_011201</name>
</gene>